<protein>
    <recommendedName>
        <fullName evidence="7">Globin domain-containing protein</fullName>
    </recommendedName>
</protein>
<keyword evidence="1 6" id="KW-0813">Transport</keyword>
<evidence type="ECO:0000313" key="8">
    <source>
        <dbReference type="EMBL" id="CAJ1964580.1"/>
    </source>
</evidence>
<dbReference type="Gene3D" id="1.10.490.10">
    <property type="entry name" value="Globins"/>
    <property type="match status" value="1"/>
</dbReference>
<dbReference type="EMBL" id="CAKOGP040002191">
    <property type="protein sequence ID" value="CAJ1964580.1"/>
    <property type="molecule type" value="Genomic_DNA"/>
</dbReference>
<dbReference type="PROSITE" id="PS01033">
    <property type="entry name" value="GLOBIN"/>
    <property type="match status" value="1"/>
</dbReference>
<dbReference type="GO" id="GO:0020037">
    <property type="term" value="F:heme binding"/>
    <property type="evidence" value="ECO:0007669"/>
    <property type="project" value="InterPro"/>
</dbReference>
<dbReference type="PANTHER" id="PTHR46458">
    <property type="entry name" value="BLR2807 PROTEIN"/>
    <property type="match status" value="1"/>
</dbReference>
<keyword evidence="4" id="KW-0479">Metal-binding</keyword>
<accession>A0AAD2G6H1</accession>
<dbReference type="InterPro" id="IPR009050">
    <property type="entry name" value="Globin-like_sf"/>
</dbReference>
<proteinExistence type="inferred from homology"/>
<dbReference type="Proteomes" id="UP001295423">
    <property type="component" value="Unassembled WGS sequence"/>
</dbReference>
<evidence type="ECO:0000256" key="6">
    <source>
        <dbReference type="RuleBase" id="RU000356"/>
    </source>
</evidence>
<dbReference type="InterPro" id="IPR000971">
    <property type="entry name" value="Globin"/>
</dbReference>
<comment type="caution">
    <text evidence="8">The sequence shown here is derived from an EMBL/GenBank/DDBJ whole genome shotgun (WGS) entry which is preliminary data.</text>
</comment>
<dbReference type="Pfam" id="PF00042">
    <property type="entry name" value="Globin"/>
    <property type="match status" value="1"/>
</dbReference>
<dbReference type="CDD" id="cd01040">
    <property type="entry name" value="Mb-like"/>
    <property type="match status" value="1"/>
</dbReference>
<comment type="similarity">
    <text evidence="6">Belongs to the globin family.</text>
</comment>
<dbReference type="InterPro" id="IPR050532">
    <property type="entry name" value="Globin-like_OT"/>
</dbReference>
<dbReference type="SUPFAM" id="SSF46458">
    <property type="entry name" value="Globin-like"/>
    <property type="match status" value="1"/>
</dbReference>
<evidence type="ECO:0000259" key="7">
    <source>
        <dbReference type="PROSITE" id="PS01033"/>
    </source>
</evidence>
<evidence type="ECO:0000256" key="3">
    <source>
        <dbReference type="ARBA" id="ARBA00022621"/>
    </source>
</evidence>
<evidence type="ECO:0000256" key="2">
    <source>
        <dbReference type="ARBA" id="ARBA00022617"/>
    </source>
</evidence>
<name>A0AAD2G6H1_9STRA</name>
<dbReference type="InterPro" id="IPR012292">
    <property type="entry name" value="Globin/Proto"/>
</dbReference>
<sequence length="163" mass="18739">MVSDMSYSTVSNVIDTWERIRRIKDFESVVGTKLFQKFFALEPEAQRIFGFPDDMDPTSDEVLTNKRFVKHAKYFVQMIDRALSLLGPEVEMLTEILLELGEKHSRYGVKPEFFPSMGRALMEAISCNLGEGEFAEVKTDWIEVYGALSYDMIRGSRMATNKE</sequence>
<reference evidence="8" key="1">
    <citation type="submission" date="2023-08" db="EMBL/GenBank/DDBJ databases">
        <authorList>
            <person name="Audoor S."/>
            <person name="Bilcke G."/>
        </authorList>
    </citation>
    <scope>NUCLEOTIDE SEQUENCE</scope>
</reference>
<evidence type="ECO:0000256" key="4">
    <source>
        <dbReference type="ARBA" id="ARBA00022723"/>
    </source>
</evidence>
<keyword evidence="3 6" id="KW-0561">Oxygen transport</keyword>
<dbReference type="GO" id="GO:0005344">
    <property type="term" value="F:oxygen carrier activity"/>
    <property type="evidence" value="ECO:0007669"/>
    <property type="project" value="UniProtKB-KW"/>
</dbReference>
<dbReference type="GO" id="GO:0019825">
    <property type="term" value="F:oxygen binding"/>
    <property type="evidence" value="ECO:0007669"/>
    <property type="project" value="InterPro"/>
</dbReference>
<dbReference type="InterPro" id="IPR044399">
    <property type="entry name" value="Mb-like_M"/>
</dbReference>
<gene>
    <name evidence="8" type="ORF">CYCCA115_LOCUS20700</name>
</gene>
<dbReference type="PRINTS" id="PR01907">
    <property type="entry name" value="WORMGLOBIN"/>
</dbReference>
<dbReference type="PANTHER" id="PTHR46458:SF1">
    <property type="entry name" value="GEO09476P1"/>
    <property type="match status" value="1"/>
</dbReference>
<dbReference type="GO" id="GO:0046872">
    <property type="term" value="F:metal ion binding"/>
    <property type="evidence" value="ECO:0007669"/>
    <property type="project" value="UniProtKB-KW"/>
</dbReference>
<feature type="domain" description="Globin" evidence="7">
    <location>
        <begin position="4"/>
        <end position="157"/>
    </location>
</feature>
<evidence type="ECO:0000313" key="9">
    <source>
        <dbReference type="Proteomes" id="UP001295423"/>
    </source>
</evidence>
<keyword evidence="5" id="KW-0408">Iron</keyword>
<keyword evidence="2 6" id="KW-0349">Heme</keyword>
<evidence type="ECO:0000256" key="1">
    <source>
        <dbReference type="ARBA" id="ARBA00022448"/>
    </source>
</evidence>
<keyword evidence="9" id="KW-1185">Reference proteome</keyword>
<dbReference type="AlphaFoldDB" id="A0AAD2G6H1"/>
<evidence type="ECO:0000256" key="5">
    <source>
        <dbReference type="ARBA" id="ARBA00023004"/>
    </source>
</evidence>
<organism evidence="8 9">
    <name type="scientific">Cylindrotheca closterium</name>
    <dbReference type="NCBI Taxonomy" id="2856"/>
    <lineage>
        <taxon>Eukaryota</taxon>
        <taxon>Sar</taxon>
        <taxon>Stramenopiles</taxon>
        <taxon>Ochrophyta</taxon>
        <taxon>Bacillariophyta</taxon>
        <taxon>Bacillariophyceae</taxon>
        <taxon>Bacillariophycidae</taxon>
        <taxon>Bacillariales</taxon>
        <taxon>Bacillariaceae</taxon>
        <taxon>Cylindrotheca</taxon>
    </lineage>
</organism>